<proteinExistence type="predicted"/>
<name>A0A1Y0T1R7_9CAUD</name>
<dbReference type="EMBL" id="MF042360">
    <property type="protein sequence ID" value="ARV76777.1"/>
    <property type="molecule type" value="Genomic_DNA"/>
</dbReference>
<reference evidence="1 2" key="1">
    <citation type="submission" date="2017-05" db="EMBL/GenBank/DDBJ databases">
        <authorList>
            <person name="Song R."/>
            <person name="Chenine A.L."/>
            <person name="Ruprecht R.M."/>
        </authorList>
    </citation>
    <scope>NUCLEOTIDE SEQUENCE [LARGE SCALE GENOMIC DNA]</scope>
</reference>
<gene>
    <name evidence="1" type="ORF">PHABIO_146</name>
</gene>
<evidence type="ECO:0000313" key="2">
    <source>
        <dbReference type="Proteomes" id="UP000225448"/>
    </source>
</evidence>
<evidence type="ECO:0000313" key="1">
    <source>
        <dbReference type="EMBL" id="ARV76777.1"/>
    </source>
</evidence>
<organism evidence="1 2">
    <name type="scientific">Pseudomonas phage Phabio</name>
    <dbReference type="NCBI Taxonomy" id="2006668"/>
    <lineage>
        <taxon>Viruses</taxon>
        <taxon>Duplodnaviria</taxon>
        <taxon>Heunggongvirae</taxon>
        <taxon>Uroviricota</taxon>
        <taxon>Caudoviricetes</taxon>
        <taxon>Chimalliviridae</taxon>
        <taxon>Phabiovirus</taxon>
        <taxon>Phabiovirus phabio</taxon>
    </lineage>
</organism>
<sequence length="192" mass="22502">MELCTRYTAAWRLFNLRFECMASPLIRYSTEYLQSGYYIQNVTGDREVDKGATGRFDKTRLTAAAIAMFIGDGHSIGLINVKDCIQIYHDVQEHLNDWRDQCNYAAHAGEFPEIEELQLFENLALEMYEHAQRLEPRTEQRSALFDSLLNMNRRRNLISTNKWMRERTHDGQEIKPYVSIVADIERFVAEIQ</sequence>
<accession>A0A1Y0T1R7</accession>
<keyword evidence="2" id="KW-1185">Reference proteome</keyword>
<protein>
    <submittedName>
        <fullName evidence="1">Uncharacterized protein</fullName>
    </submittedName>
</protein>
<dbReference type="Proteomes" id="UP000225448">
    <property type="component" value="Segment"/>
</dbReference>